<dbReference type="PANTHER" id="PTHR33577:SF19">
    <property type="entry name" value="HEME HALOPEROXIDASE FAMILY PROFILE DOMAIN-CONTAINING PROTEIN-RELATED"/>
    <property type="match status" value="1"/>
</dbReference>
<comment type="cofactor">
    <cofactor evidence="1">
        <name>heme b</name>
        <dbReference type="ChEBI" id="CHEBI:60344"/>
    </cofactor>
</comment>
<evidence type="ECO:0000256" key="5">
    <source>
        <dbReference type="ARBA" id="ARBA00023002"/>
    </source>
</evidence>
<keyword evidence="4" id="KW-0479">Metal-binding</keyword>
<dbReference type="Gene3D" id="1.10.489.10">
    <property type="entry name" value="Chloroperoxidase-like"/>
    <property type="match status" value="1"/>
</dbReference>
<comment type="similarity">
    <text evidence="7">Belongs to the chloroperoxidase family.</text>
</comment>
<evidence type="ECO:0000256" key="8">
    <source>
        <dbReference type="SAM" id="MobiDB-lite"/>
    </source>
</evidence>
<dbReference type="Proteomes" id="UP001326199">
    <property type="component" value="Unassembled WGS sequence"/>
</dbReference>
<accession>A0ABR0GZT5</accession>
<evidence type="ECO:0000259" key="9">
    <source>
        <dbReference type="PROSITE" id="PS51405"/>
    </source>
</evidence>
<reference evidence="10 11" key="1">
    <citation type="journal article" date="2023" name="bioRxiv">
        <title>High-quality genome assemblies of four members of thePodospora anserinaspecies complex.</title>
        <authorList>
            <person name="Ament-Velasquez S.L."/>
            <person name="Vogan A.A."/>
            <person name="Wallerman O."/>
            <person name="Hartmann F."/>
            <person name="Gautier V."/>
            <person name="Silar P."/>
            <person name="Giraud T."/>
            <person name="Johannesson H."/>
        </authorList>
    </citation>
    <scope>NUCLEOTIDE SEQUENCE [LARGE SCALE GENOMIC DNA]</scope>
    <source>
        <strain evidence="10 11">CBS 411.78</strain>
    </source>
</reference>
<comment type="caution">
    <text evidence="10">The sequence shown here is derived from an EMBL/GenBank/DDBJ whole genome shotgun (WGS) entry which is preliminary data.</text>
</comment>
<sequence length="270" mass="30099">MSLAFKVITSFSSIFTATYSTIESLISSPNQETNPQQNHAFQAPSPTDKRSPCPMVNALANHAYLPRDGSNVSLLKLIQAAKEGINLAPDATLIVGLKALQTSTTGSWLTFNLDDLNKHGVIEDDASLSRKDVFFGDNHSFSPETWETVFKHFRGLEKIPLEVAAKARKERVEGARASNPEFNLTDDQNRFSILETCLYLMVFGEGTQGNARTDWVKVLFEEERLPFQEGFKRSSSMLTLGQILELHKKVEAVGGTGLAIKWRKEGREYK</sequence>
<dbReference type="InterPro" id="IPR036851">
    <property type="entry name" value="Chloroperoxidase-like_sf"/>
</dbReference>
<gene>
    <name evidence="10" type="ORF">QC763_0113210</name>
</gene>
<evidence type="ECO:0000256" key="3">
    <source>
        <dbReference type="ARBA" id="ARBA00022617"/>
    </source>
</evidence>
<keyword evidence="6" id="KW-0408">Iron</keyword>
<evidence type="ECO:0000256" key="4">
    <source>
        <dbReference type="ARBA" id="ARBA00022723"/>
    </source>
</evidence>
<evidence type="ECO:0000256" key="6">
    <source>
        <dbReference type="ARBA" id="ARBA00023004"/>
    </source>
</evidence>
<keyword evidence="11" id="KW-1185">Reference proteome</keyword>
<evidence type="ECO:0000256" key="7">
    <source>
        <dbReference type="ARBA" id="ARBA00025795"/>
    </source>
</evidence>
<evidence type="ECO:0000256" key="1">
    <source>
        <dbReference type="ARBA" id="ARBA00001970"/>
    </source>
</evidence>
<keyword evidence="2" id="KW-0575">Peroxidase</keyword>
<feature type="compositionally biased region" description="Polar residues" evidence="8">
    <location>
        <begin position="28"/>
        <end position="40"/>
    </location>
</feature>
<keyword evidence="5" id="KW-0560">Oxidoreductase</keyword>
<dbReference type="GeneID" id="87926789"/>
<dbReference type="SUPFAM" id="SSF47571">
    <property type="entry name" value="Cloroperoxidase"/>
    <property type="match status" value="1"/>
</dbReference>
<keyword evidence="3" id="KW-0349">Heme</keyword>
<protein>
    <recommendedName>
        <fullName evidence="9">Heme haloperoxidase family profile domain-containing protein</fullName>
    </recommendedName>
</protein>
<evidence type="ECO:0000313" key="10">
    <source>
        <dbReference type="EMBL" id="KAK4661119.1"/>
    </source>
</evidence>
<feature type="domain" description="Heme haloperoxidase family profile" evidence="9">
    <location>
        <begin position="37"/>
        <end position="245"/>
    </location>
</feature>
<dbReference type="InterPro" id="IPR000028">
    <property type="entry name" value="Chloroperoxidase"/>
</dbReference>
<proteinExistence type="inferred from homology"/>
<evidence type="ECO:0000313" key="11">
    <source>
        <dbReference type="Proteomes" id="UP001326199"/>
    </source>
</evidence>
<name>A0ABR0GZT5_9PEZI</name>
<organism evidence="10 11">
    <name type="scientific">Podospora pseudopauciseta</name>
    <dbReference type="NCBI Taxonomy" id="2093780"/>
    <lineage>
        <taxon>Eukaryota</taxon>
        <taxon>Fungi</taxon>
        <taxon>Dikarya</taxon>
        <taxon>Ascomycota</taxon>
        <taxon>Pezizomycotina</taxon>
        <taxon>Sordariomycetes</taxon>
        <taxon>Sordariomycetidae</taxon>
        <taxon>Sordariales</taxon>
        <taxon>Podosporaceae</taxon>
        <taxon>Podospora</taxon>
    </lineage>
</organism>
<feature type="region of interest" description="Disordered" evidence="8">
    <location>
        <begin position="28"/>
        <end position="52"/>
    </location>
</feature>
<dbReference type="RefSeq" id="XP_062761086.1">
    <property type="nucleotide sequence ID" value="XM_062906506.1"/>
</dbReference>
<evidence type="ECO:0000256" key="2">
    <source>
        <dbReference type="ARBA" id="ARBA00022559"/>
    </source>
</evidence>
<dbReference type="EMBL" id="JAFFHB010000010">
    <property type="protein sequence ID" value="KAK4661119.1"/>
    <property type="molecule type" value="Genomic_DNA"/>
</dbReference>
<dbReference type="PROSITE" id="PS51405">
    <property type="entry name" value="HEME_HALOPEROXIDASE"/>
    <property type="match status" value="1"/>
</dbReference>
<dbReference type="PANTHER" id="PTHR33577">
    <property type="entry name" value="STERIGMATOCYSTIN BIOSYNTHESIS PEROXIDASE STCC-RELATED"/>
    <property type="match status" value="1"/>
</dbReference>
<dbReference type="Pfam" id="PF01328">
    <property type="entry name" value="Peroxidase_2"/>
    <property type="match status" value="1"/>
</dbReference>